<feature type="compositionally biased region" description="Acidic residues" evidence="8">
    <location>
        <begin position="700"/>
        <end position="711"/>
    </location>
</feature>
<feature type="region of interest" description="Disordered" evidence="8">
    <location>
        <begin position="700"/>
        <end position="740"/>
    </location>
</feature>
<feature type="compositionally biased region" description="Basic and acidic residues" evidence="8">
    <location>
        <begin position="585"/>
        <end position="596"/>
    </location>
</feature>
<dbReference type="InterPro" id="IPR028889">
    <property type="entry name" value="USP"/>
</dbReference>
<feature type="compositionally biased region" description="Polar residues" evidence="8">
    <location>
        <begin position="519"/>
        <end position="528"/>
    </location>
</feature>
<reference evidence="11 12" key="1">
    <citation type="journal article" date="2019" name="Mol. Biol. Evol.">
        <title>Blast fungal genomes show frequent chromosomal changes, gene gains and losses, and effector gene turnover.</title>
        <authorList>
            <person name="Gomez Luciano L.B."/>
            <person name="Jason Tsai I."/>
            <person name="Chuma I."/>
            <person name="Tosa Y."/>
            <person name="Chen Y.H."/>
            <person name="Li J.Y."/>
            <person name="Li M.Y."/>
            <person name="Jade Lu M.Y."/>
            <person name="Nakayashiki H."/>
            <person name="Li W.H."/>
        </authorList>
    </citation>
    <scope>NUCLEOTIDE SEQUENCE [LARGE SCALE GENOMIC DNA]</scope>
    <source>
        <strain evidence="11">MZ5-1-6</strain>
    </source>
</reference>
<keyword evidence="9" id="KW-0812">Transmembrane</keyword>
<name>A0A4P7NQM7_PYROR</name>
<dbReference type="SUPFAM" id="SSF54001">
    <property type="entry name" value="Cysteine proteinases"/>
    <property type="match status" value="1"/>
</dbReference>
<gene>
    <name evidence="11" type="ORF">PoMZ_06400</name>
</gene>
<feature type="region of interest" description="Disordered" evidence="8">
    <location>
        <begin position="498"/>
        <end position="532"/>
    </location>
</feature>
<dbReference type="GO" id="GO:0004843">
    <property type="term" value="F:cysteine-type deubiquitinase activity"/>
    <property type="evidence" value="ECO:0007669"/>
    <property type="project" value="UniProtKB-EC"/>
</dbReference>
<feature type="compositionally biased region" description="Polar residues" evidence="8">
    <location>
        <begin position="716"/>
        <end position="725"/>
    </location>
</feature>
<dbReference type="InterPro" id="IPR038765">
    <property type="entry name" value="Papain-like_cys_pep_sf"/>
</dbReference>
<organism evidence="11 12">
    <name type="scientific">Pyricularia oryzae</name>
    <name type="common">Rice blast fungus</name>
    <name type="synonym">Magnaporthe oryzae</name>
    <dbReference type="NCBI Taxonomy" id="318829"/>
    <lineage>
        <taxon>Eukaryota</taxon>
        <taxon>Fungi</taxon>
        <taxon>Dikarya</taxon>
        <taxon>Ascomycota</taxon>
        <taxon>Pezizomycotina</taxon>
        <taxon>Sordariomycetes</taxon>
        <taxon>Sordariomycetidae</taxon>
        <taxon>Magnaporthales</taxon>
        <taxon>Pyriculariaceae</taxon>
        <taxon>Pyricularia</taxon>
    </lineage>
</organism>
<keyword evidence="4" id="KW-0645">Protease</keyword>
<dbReference type="EMBL" id="CP034209">
    <property type="protein sequence ID" value="QBZ64701.1"/>
    <property type="molecule type" value="Genomic_DNA"/>
</dbReference>
<dbReference type="Proteomes" id="UP000294847">
    <property type="component" value="Chromosome 6"/>
</dbReference>
<evidence type="ECO:0000256" key="4">
    <source>
        <dbReference type="ARBA" id="ARBA00022670"/>
    </source>
</evidence>
<evidence type="ECO:0000256" key="9">
    <source>
        <dbReference type="SAM" id="Phobius"/>
    </source>
</evidence>
<evidence type="ECO:0000256" key="7">
    <source>
        <dbReference type="ARBA" id="ARBA00022807"/>
    </source>
</evidence>
<feature type="transmembrane region" description="Helical" evidence="9">
    <location>
        <begin position="35"/>
        <end position="62"/>
    </location>
</feature>
<keyword evidence="9" id="KW-1133">Transmembrane helix</keyword>
<feature type="region of interest" description="Disordered" evidence="8">
    <location>
        <begin position="629"/>
        <end position="655"/>
    </location>
</feature>
<dbReference type="GO" id="GO:0006508">
    <property type="term" value="P:proteolysis"/>
    <property type="evidence" value="ECO:0007669"/>
    <property type="project" value="UniProtKB-KW"/>
</dbReference>
<protein>
    <recommendedName>
        <fullName evidence="3">ubiquitinyl hydrolase 1</fullName>
        <ecNumber evidence="3">3.4.19.12</ecNumber>
    </recommendedName>
</protein>
<dbReference type="Pfam" id="PF00443">
    <property type="entry name" value="UCH"/>
    <property type="match status" value="1"/>
</dbReference>
<evidence type="ECO:0000313" key="12">
    <source>
        <dbReference type="Proteomes" id="UP000294847"/>
    </source>
</evidence>
<dbReference type="InterPro" id="IPR001394">
    <property type="entry name" value="Peptidase_C19_UCH"/>
</dbReference>
<evidence type="ECO:0000313" key="11">
    <source>
        <dbReference type="EMBL" id="QBZ64701.1"/>
    </source>
</evidence>
<evidence type="ECO:0000259" key="10">
    <source>
        <dbReference type="PROSITE" id="PS50235"/>
    </source>
</evidence>
<keyword evidence="6" id="KW-0378">Hydrolase</keyword>
<dbReference type="VEuPathDB" id="FungiDB:M_BR32_EuGene_00071641"/>
<evidence type="ECO:0000256" key="3">
    <source>
        <dbReference type="ARBA" id="ARBA00012759"/>
    </source>
</evidence>
<evidence type="ECO:0000256" key="5">
    <source>
        <dbReference type="ARBA" id="ARBA00022786"/>
    </source>
</evidence>
<dbReference type="GO" id="GO:0005829">
    <property type="term" value="C:cytosol"/>
    <property type="evidence" value="ECO:0007669"/>
    <property type="project" value="TreeGrafter"/>
</dbReference>
<dbReference type="GO" id="GO:0005634">
    <property type="term" value="C:nucleus"/>
    <property type="evidence" value="ECO:0007669"/>
    <property type="project" value="TreeGrafter"/>
</dbReference>
<dbReference type="InterPro" id="IPR050164">
    <property type="entry name" value="Peptidase_C19"/>
</dbReference>
<feature type="region of interest" description="Disordered" evidence="8">
    <location>
        <begin position="1"/>
        <end position="20"/>
    </location>
</feature>
<keyword evidence="9" id="KW-0472">Membrane</keyword>
<dbReference type="PANTHER" id="PTHR24006">
    <property type="entry name" value="UBIQUITIN CARBOXYL-TERMINAL HYDROLASE"/>
    <property type="match status" value="1"/>
</dbReference>
<sequence length="740" mass="79680">MNSQERWVSRQQDPRAGPGVYDPSRVLDRLHEPSILVPLVILLLSVLYTASISLPSLIRIFWDGLVTVTPARLIFAVDGWLNPPVFPRPEMLSPAAQPTSHAAKSEALRRILGVDSGATGLLASVSQVGRRMPGFGGGGIGGGGASKKAQVAQPAGLGNISNSCYQNSILQGLAALKPLPAYLNIPTNSRGSDSRDSPEKGPAATLRDLISQLNDADNNGRTLWTPSVLKNMSTWTQQDASEYYHKLLDEVDEEITKAAQSMQKTAGLESLEPSPSPGKAPSDDGSAASLHSEDSGYHSLSSTSKVSLVGSETFTPRNPLLGLQAQRVACVSCGWSEGLSMIPFNSITLSLGMGNQNHDLYERLDAYTSIESIPGVECGKCTLLKAQRLINTLIERSRAGGKEPGDIPEAYARIAAINEALEEDDFDEKTISGRCKISQKVNSMKTKQLVIARAPQSLAIHMNRSVFDERTGQQYKNFSPVRFPAILDLGPWCLGSAESSTADAKDDSEVPLQERSSENEPGTSSPSECDSDYERWLLDPKKSMVAGDRQPSRIVGPIYELRAVVTHQGRHENGHYICYRKHPRPTRDSDGEKREASAPPNLSPDGEGIDDACGDRKASSLAYGQSNVLNSETSKGSAEVAQNGSITADDDQEEDDVGWWRLSDQNVARVSEEVVMAQGGVFMLFYDCVDPVPVLASDADADVAADPDPDADSVSRTSSRASQPLNDDGEDNESISDKAD</sequence>
<evidence type="ECO:0000256" key="2">
    <source>
        <dbReference type="ARBA" id="ARBA00009085"/>
    </source>
</evidence>
<dbReference type="InterPro" id="IPR018200">
    <property type="entry name" value="USP_CS"/>
</dbReference>
<comment type="similarity">
    <text evidence="2">Belongs to the peptidase C19 family.</text>
</comment>
<feature type="region of interest" description="Disordered" evidence="8">
    <location>
        <begin position="259"/>
        <end position="298"/>
    </location>
</feature>
<dbReference type="CDD" id="cd02662">
    <property type="entry name" value="Peptidase_C19F"/>
    <property type="match status" value="1"/>
</dbReference>
<comment type="catalytic activity">
    <reaction evidence="1">
        <text>Thiol-dependent hydrolysis of ester, thioester, amide, peptide and isopeptide bonds formed by the C-terminal Gly of ubiquitin (a 76-residue protein attached to proteins as an intracellular targeting signal).</text>
        <dbReference type="EC" id="3.4.19.12"/>
    </reaction>
</comment>
<feature type="domain" description="USP" evidence="10">
    <location>
        <begin position="155"/>
        <end position="689"/>
    </location>
</feature>
<feature type="compositionally biased region" description="Polar residues" evidence="8">
    <location>
        <begin position="629"/>
        <end position="646"/>
    </location>
</feature>
<evidence type="ECO:0000256" key="1">
    <source>
        <dbReference type="ARBA" id="ARBA00000707"/>
    </source>
</evidence>
<dbReference type="PROSITE" id="PS00973">
    <property type="entry name" value="USP_2"/>
    <property type="match status" value="1"/>
</dbReference>
<dbReference type="Gene3D" id="3.90.70.10">
    <property type="entry name" value="Cysteine proteinases"/>
    <property type="match status" value="1"/>
</dbReference>
<dbReference type="AlphaFoldDB" id="A0A4P7NQM7"/>
<evidence type="ECO:0000256" key="8">
    <source>
        <dbReference type="SAM" id="MobiDB-lite"/>
    </source>
</evidence>
<evidence type="ECO:0000256" key="6">
    <source>
        <dbReference type="ARBA" id="ARBA00022801"/>
    </source>
</evidence>
<dbReference type="OMA" id="NRDNSCY"/>
<feature type="compositionally biased region" description="Polar residues" evidence="8">
    <location>
        <begin position="1"/>
        <end position="11"/>
    </location>
</feature>
<keyword evidence="5" id="KW-0833">Ubl conjugation pathway</keyword>
<accession>A0A4P7NQM7</accession>
<dbReference type="GO" id="GO:0016579">
    <property type="term" value="P:protein deubiquitination"/>
    <property type="evidence" value="ECO:0007669"/>
    <property type="project" value="InterPro"/>
</dbReference>
<keyword evidence="7" id="KW-0788">Thiol protease</keyword>
<feature type="region of interest" description="Disordered" evidence="8">
    <location>
        <begin position="575"/>
        <end position="615"/>
    </location>
</feature>
<dbReference type="EC" id="3.4.19.12" evidence="3"/>
<dbReference type="PANTHER" id="PTHR24006:SF888">
    <property type="entry name" value="UBIQUITIN CARBOXYL-TERMINAL HYDROLASE 30"/>
    <property type="match status" value="1"/>
</dbReference>
<proteinExistence type="inferred from homology"/>
<dbReference type="PROSITE" id="PS50235">
    <property type="entry name" value="USP_3"/>
    <property type="match status" value="1"/>
</dbReference>